<evidence type="ECO:0000256" key="5">
    <source>
        <dbReference type="SAM" id="MobiDB-lite"/>
    </source>
</evidence>
<comment type="subcellular location">
    <subcellularLocation>
        <location evidence="1">Nucleus</location>
    </subcellularLocation>
</comment>
<feature type="compositionally biased region" description="Polar residues" evidence="5">
    <location>
        <begin position="37"/>
        <end position="62"/>
    </location>
</feature>
<dbReference type="GO" id="GO:0003700">
    <property type="term" value="F:DNA-binding transcription factor activity"/>
    <property type="evidence" value="ECO:0007669"/>
    <property type="project" value="InterPro"/>
</dbReference>
<name>A0A9W3BRL1_RAPSA</name>
<dbReference type="AlphaFoldDB" id="A0A9W3BRL1"/>
<dbReference type="Proteomes" id="UP000504610">
    <property type="component" value="Chromosome 5"/>
</dbReference>
<evidence type="ECO:0000256" key="4">
    <source>
        <dbReference type="ARBA" id="ARBA00023242"/>
    </source>
</evidence>
<dbReference type="PANTHER" id="PTHR22952">
    <property type="entry name" value="CAMP-RESPONSE ELEMENT BINDING PROTEIN-RELATED"/>
    <property type="match status" value="1"/>
</dbReference>
<dbReference type="RefSeq" id="XP_056841867.1">
    <property type="nucleotide sequence ID" value="XM_056985887.1"/>
</dbReference>
<reference evidence="7" key="1">
    <citation type="journal article" date="2019" name="Database">
        <title>The radish genome database (RadishGD): an integrated information resource for radish genomics.</title>
        <authorList>
            <person name="Yu H.J."/>
            <person name="Baek S."/>
            <person name="Lee Y.J."/>
            <person name="Cho A."/>
            <person name="Mun J.H."/>
        </authorList>
    </citation>
    <scope>NUCLEOTIDE SEQUENCE [LARGE SCALE GENOMIC DNA]</scope>
    <source>
        <strain evidence="7">cv. WK10039</strain>
    </source>
</reference>
<dbReference type="PROSITE" id="PS00036">
    <property type="entry name" value="BZIP_BASIC"/>
    <property type="match status" value="1"/>
</dbReference>
<dbReference type="GO" id="GO:0045893">
    <property type="term" value="P:positive regulation of DNA-templated transcription"/>
    <property type="evidence" value="ECO:0007669"/>
    <property type="project" value="InterPro"/>
</dbReference>
<keyword evidence="3" id="KW-0238">DNA-binding</keyword>
<dbReference type="SUPFAM" id="SSF57959">
    <property type="entry name" value="Leucine zipper domain"/>
    <property type="match status" value="1"/>
</dbReference>
<dbReference type="GeneID" id="108858884"/>
<keyword evidence="2" id="KW-0597">Phosphoprotein</keyword>
<dbReference type="InterPro" id="IPR043452">
    <property type="entry name" value="BZIP46-like"/>
</dbReference>
<feature type="region of interest" description="Disordered" evidence="5">
    <location>
        <begin position="31"/>
        <end position="62"/>
    </location>
</feature>
<reference evidence="8" key="2">
    <citation type="submission" date="2025-08" db="UniProtKB">
        <authorList>
            <consortium name="RefSeq"/>
        </authorList>
    </citation>
    <scope>IDENTIFICATION</scope>
    <source>
        <tissue evidence="8">Leaf</tissue>
    </source>
</reference>
<protein>
    <submittedName>
        <fullName evidence="8">ABSCISIC ACID-INSENSITIVE 5-like protein 7</fullName>
    </submittedName>
</protein>
<evidence type="ECO:0000256" key="1">
    <source>
        <dbReference type="ARBA" id="ARBA00004123"/>
    </source>
</evidence>
<evidence type="ECO:0000259" key="6">
    <source>
        <dbReference type="PROSITE" id="PS00036"/>
    </source>
</evidence>
<sequence length="239" mass="25783">MDELLKSIWTAEEAQAMSMTSSAAATAVAQPCGGGNLQRQGSSTLPRTISSSGESNAPPGRQQTLGEMTLEEFLFRAGVVREDNCSQQTGQFNRNNNNGAAGGLGFDFGFDFADQNQNNISFNGFHWGNSINNNNGLAGVTVAATSPGISSAENNSLSPVPYVLNRGRSNTCLEKVTERRQRRMIKNRESAARSRARKQAAINLAKLLGSAERVLSRPHCSCRYCRLCKKPFPCVSDSV</sequence>
<dbReference type="GO" id="GO:0003677">
    <property type="term" value="F:DNA binding"/>
    <property type="evidence" value="ECO:0007669"/>
    <property type="project" value="UniProtKB-KW"/>
</dbReference>
<dbReference type="KEGG" id="rsz:108858884"/>
<dbReference type="OrthoDB" id="1927218at2759"/>
<evidence type="ECO:0000256" key="2">
    <source>
        <dbReference type="ARBA" id="ARBA00022553"/>
    </source>
</evidence>
<keyword evidence="4" id="KW-0539">Nucleus</keyword>
<proteinExistence type="predicted"/>
<dbReference type="Gene3D" id="1.20.5.170">
    <property type="match status" value="1"/>
</dbReference>
<gene>
    <name evidence="8" type="primary">LOC108858884</name>
</gene>
<dbReference type="InterPro" id="IPR046347">
    <property type="entry name" value="bZIP_sf"/>
</dbReference>
<evidence type="ECO:0000313" key="8">
    <source>
        <dbReference type="RefSeq" id="XP_056841867.1"/>
    </source>
</evidence>
<evidence type="ECO:0000256" key="3">
    <source>
        <dbReference type="ARBA" id="ARBA00023125"/>
    </source>
</evidence>
<keyword evidence="7" id="KW-1185">Reference proteome</keyword>
<dbReference type="GO" id="GO:0005634">
    <property type="term" value="C:nucleus"/>
    <property type="evidence" value="ECO:0007669"/>
    <property type="project" value="UniProtKB-SubCell"/>
</dbReference>
<organism evidence="7 8">
    <name type="scientific">Raphanus sativus</name>
    <name type="common">Radish</name>
    <name type="synonym">Raphanus raphanistrum var. sativus</name>
    <dbReference type="NCBI Taxonomy" id="3726"/>
    <lineage>
        <taxon>Eukaryota</taxon>
        <taxon>Viridiplantae</taxon>
        <taxon>Streptophyta</taxon>
        <taxon>Embryophyta</taxon>
        <taxon>Tracheophyta</taxon>
        <taxon>Spermatophyta</taxon>
        <taxon>Magnoliopsida</taxon>
        <taxon>eudicotyledons</taxon>
        <taxon>Gunneridae</taxon>
        <taxon>Pentapetalae</taxon>
        <taxon>rosids</taxon>
        <taxon>malvids</taxon>
        <taxon>Brassicales</taxon>
        <taxon>Brassicaceae</taxon>
        <taxon>Brassiceae</taxon>
        <taxon>Raphanus</taxon>
    </lineage>
</organism>
<feature type="domain" description="BZIP" evidence="6">
    <location>
        <begin position="182"/>
        <end position="197"/>
    </location>
</feature>
<dbReference type="InterPro" id="IPR004827">
    <property type="entry name" value="bZIP"/>
</dbReference>
<evidence type="ECO:0000313" key="7">
    <source>
        <dbReference type="Proteomes" id="UP000504610"/>
    </source>
</evidence>
<accession>A0A9W3BRL1</accession>
<dbReference type="PANTHER" id="PTHR22952:SF463">
    <property type="entry name" value="ABSCISIC ACID-INSENSITIVE 5-LIKE PROTEIN 7"/>
    <property type="match status" value="1"/>
</dbReference>